<reference evidence="4 5" key="1">
    <citation type="submission" date="2021-01" db="EMBL/GenBank/DDBJ databases">
        <title>Whole genome shotgun sequence of Asanoa siamensis NBRC 107932.</title>
        <authorList>
            <person name="Komaki H."/>
            <person name="Tamura T."/>
        </authorList>
    </citation>
    <scope>NUCLEOTIDE SEQUENCE [LARGE SCALE GENOMIC DNA]</scope>
    <source>
        <strain evidence="4 5">NBRC 107932</strain>
    </source>
</reference>
<keyword evidence="2" id="KW-0812">Transmembrane</keyword>
<organism evidence="4 5">
    <name type="scientific">Asanoa siamensis</name>
    <dbReference type="NCBI Taxonomy" id="926357"/>
    <lineage>
        <taxon>Bacteria</taxon>
        <taxon>Bacillati</taxon>
        <taxon>Actinomycetota</taxon>
        <taxon>Actinomycetes</taxon>
        <taxon>Micromonosporales</taxon>
        <taxon>Micromonosporaceae</taxon>
        <taxon>Asanoa</taxon>
    </lineage>
</organism>
<protein>
    <submittedName>
        <fullName evidence="4">Uncharacterized protein</fullName>
    </submittedName>
</protein>
<keyword evidence="3" id="KW-0732">Signal</keyword>
<feature type="region of interest" description="Disordered" evidence="1">
    <location>
        <begin position="64"/>
        <end position="90"/>
    </location>
</feature>
<keyword evidence="5" id="KW-1185">Reference proteome</keyword>
<keyword evidence="2" id="KW-0472">Membrane</keyword>
<evidence type="ECO:0000256" key="1">
    <source>
        <dbReference type="SAM" id="MobiDB-lite"/>
    </source>
</evidence>
<feature type="transmembrane region" description="Helical" evidence="2">
    <location>
        <begin position="198"/>
        <end position="221"/>
    </location>
</feature>
<sequence length="365" mass="37244">MLSTALSLALLAPALPVVAAPAAAQPDASQVDVAATSSGQHDADYRVVVRNRTEAPTELTLRQSVPDGARVTALSPAPGPGGSPGPGSPNELVWPVRLGPYESATLTTTVESRADDGAALSTAACAYVGWAGEPADCSATTWTPAGPAVVADQPGPWWRHWWVPALAGLLIVATVLFARYGWPRAAARIAALTDRGRAGLAVATALVLLAGLGVLAVGLALPRFASAAATAHRTPASGWLGTATAGPVGTPLRENAFEFTAYRFACVPEGGGQRCTAVVGVTKHSAAPEHWHPYLQRLAVAGGQPVATDVMATRAANGGKNVFDAPVVPGHRVLTQLTWAVPAGAEPATLELRSGAFAQGVRVSL</sequence>
<accession>A0ABQ4D175</accession>
<dbReference type="Proteomes" id="UP000604117">
    <property type="component" value="Unassembled WGS sequence"/>
</dbReference>
<gene>
    <name evidence="4" type="ORF">Asi02nite_68150</name>
</gene>
<evidence type="ECO:0000313" key="4">
    <source>
        <dbReference type="EMBL" id="GIF77297.1"/>
    </source>
</evidence>
<name>A0ABQ4D175_9ACTN</name>
<evidence type="ECO:0000256" key="3">
    <source>
        <dbReference type="SAM" id="SignalP"/>
    </source>
</evidence>
<feature type="transmembrane region" description="Helical" evidence="2">
    <location>
        <begin position="161"/>
        <end position="178"/>
    </location>
</feature>
<feature type="signal peptide" evidence="3">
    <location>
        <begin position="1"/>
        <end position="19"/>
    </location>
</feature>
<keyword evidence="2" id="KW-1133">Transmembrane helix</keyword>
<feature type="chain" id="PRO_5045082030" evidence="3">
    <location>
        <begin position="20"/>
        <end position="365"/>
    </location>
</feature>
<comment type="caution">
    <text evidence="4">The sequence shown here is derived from an EMBL/GenBank/DDBJ whole genome shotgun (WGS) entry which is preliminary data.</text>
</comment>
<evidence type="ECO:0000313" key="5">
    <source>
        <dbReference type="Proteomes" id="UP000604117"/>
    </source>
</evidence>
<evidence type="ECO:0000256" key="2">
    <source>
        <dbReference type="SAM" id="Phobius"/>
    </source>
</evidence>
<proteinExistence type="predicted"/>
<dbReference type="RefSeq" id="WP_203718151.1">
    <property type="nucleotide sequence ID" value="NZ_BONE01000085.1"/>
</dbReference>
<dbReference type="EMBL" id="BONE01000085">
    <property type="protein sequence ID" value="GIF77297.1"/>
    <property type="molecule type" value="Genomic_DNA"/>
</dbReference>
<feature type="compositionally biased region" description="Pro residues" evidence="1">
    <location>
        <begin position="77"/>
        <end position="87"/>
    </location>
</feature>